<dbReference type="InterPro" id="IPR050523">
    <property type="entry name" value="AKR_Detox_Biosynth"/>
</dbReference>
<keyword evidence="1" id="KW-0560">Oxidoreductase</keyword>
<evidence type="ECO:0000259" key="2">
    <source>
        <dbReference type="Pfam" id="PF00248"/>
    </source>
</evidence>
<dbReference type="STRING" id="1714264.BTO30_16010"/>
<gene>
    <name evidence="3" type="ORF">BTO30_16010</name>
</gene>
<dbReference type="PRINTS" id="PR00069">
    <property type="entry name" value="ALDKETRDTASE"/>
</dbReference>
<dbReference type="Proteomes" id="UP000185568">
    <property type="component" value="Unassembled WGS sequence"/>
</dbReference>
<feature type="domain" description="NADP-dependent oxidoreductase" evidence="2">
    <location>
        <begin position="15"/>
        <end position="309"/>
    </location>
</feature>
<sequence length="312" mass="34500">MQYTTLKKTDLNISRIGLGTNAVGGHNLFENLNEEDGKNFVRAAIEEGITFIDTADIYGKGRSEELVGEVIKEKPRNEIVLATKGANEWFSDGSVVKNNNPAYLRKAFENSLKRLNTDYVDLYYIHFPDGKTPVGDAVAELVKLREEGKIRAIGVSNMSIDQLKEANAHGDINALQMAYHMFDRSVEQDVLPYCVENDISFIPYGPLAFGLLGGKYTKDFKLAANDWRNSVPLFAEGEFEKNLAKVEQLKEAAAQKQTTVSHLALAWLLAQDGVDSVIPGGKRPEQIRDTAKAAGVLLHEEDLKKIDTILGA</sequence>
<dbReference type="PANTHER" id="PTHR43364:SF4">
    <property type="entry name" value="NAD(P)-LINKED OXIDOREDUCTASE SUPERFAMILY PROTEIN"/>
    <property type="match status" value="1"/>
</dbReference>
<keyword evidence="4" id="KW-1185">Reference proteome</keyword>
<dbReference type="FunFam" id="3.20.20.100:FF:000004">
    <property type="entry name" value="Oxidoreductase, aldo/keto reductase"/>
    <property type="match status" value="1"/>
</dbReference>
<dbReference type="OrthoDB" id="9773828at2"/>
<dbReference type="InterPro" id="IPR020471">
    <property type="entry name" value="AKR"/>
</dbReference>
<evidence type="ECO:0000313" key="3">
    <source>
        <dbReference type="EMBL" id="OLN21240.1"/>
    </source>
</evidence>
<dbReference type="SUPFAM" id="SSF51430">
    <property type="entry name" value="NAD(P)-linked oxidoreductase"/>
    <property type="match status" value="1"/>
</dbReference>
<comment type="caution">
    <text evidence="3">The sequence shown here is derived from an EMBL/GenBank/DDBJ whole genome shotgun (WGS) entry which is preliminary data.</text>
</comment>
<dbReference type="InterPro" id="IPR036812">
    <property type="entry name" value="NAD(P)_OxRdtase_dom_sf"/>
</dbReference>
<evidence type="ECO:0000256" key="1">
    <source>
        <dbReference type="ARBA" id="ARBA00023002"/>
    </source>
</evidence>
<dbReference type="AlphaFoldDB" id="A0A1Q8Q1N3"/>
<dbReference type="RefSeq" id="WP_075399698.1">
    <property type="nucleotide sequence ID" value="NZ_MSDU01000062.1"/>
</dbReference>
<protein>
    <submittedName>
        <fullName evidence="3">Oxidoreductase</fullName>
    </submittedName>
</protein>
<reference evidence="3 4" key="1">
    <citation type="submission" date="2016-12" db="EMBL/GenBank/DDBJ databases">
        <title>Domibacillus antri genome sequencing.</title>
        <authorList>
            <person name="Verma A."/>
            <person name="Krishnamurthi S."/>
        </authorList>
    </citation>
    <scope>NUCLEOTIDE SEQUENCE [LARGE SCALE GENOMIC DNA]</scope>
    <source>
        <strain evidence="3 4">XD80</strain>
    </source>
</reference>
<organism evidence="3 4">
    <name type="scientific">Domibacillus antri</name>
    <dbReference type="NCBI Taxonomy" id="1714264"/>
    <lineage>
        <taxon>Bacteria</taxon>
        <taxon>Bacillati</taxon>
        <taxon>Bacillota</taxon>
        <taxon>Bacilli</taxon>
        <taxon>Bacillales</taxon>
        <taxon>Bacillaceae</taxon>
        <taxon>Domibacillus</taxon>
    </lineage>
</organism>
<dbReference type="Gene3D" id="3.20.20.100">
    <property type="entry name" value="NADP-dependent oxidoreductase domain"/>
    <property type="match status" value="1"/>
</dbReference>
<dbReference type="PANTHER" id="PTHR43364">
    <property type="entry name" value="NADH-SPECIFIC METHYLGLYOXAL REDUCTASE-RELATED"/>
    <property type="match status" value="1"/>
</dbReference>
<evidence type="ECO:0000313" key="4">
    <source>
        <dbReference type="Proteomes" id="UP000185568"/>
    </source>
</evidence>
<proteinExistence type="predicted"/>
<dbReference type="GO" id="GO:0016491">
    <property type="term" value="F:oxidoreductase activity"/>
    <property type="evidence" value="ECO:0007669"/>
    <property type="project" value="UniProtKB-KW"/>
</dbReference>
<dbReference type="EMBL" id="MSDU01000062">
    <property type="protein sequence ID" value="OLN21240.1"/>
    <property type="molecule type" value="Genomic_DNA"/>
</dbReference>
<dbReference type="Pfam" id="PF00248">
    <property type="entry name" value="Aldo_ket_red"/>
    <property type="match status" value="1"/>
</dbReference>
<accession>A0A1Q8Q1N3</accession>
<name>A0A1Q8Q1N3_9BACI</name>
<dbReference type="InterPro" id="IPR023210">
    <property type="entry name" value="NADP_OxRdtase_dom"/>
</dbReference>
<dbReference type="GO" id="GO:0005829">
    <property type="term" value="C:cytosol"/>
    <property type="evidence" value="ECO:0007669"/>
    <property type="project" value="UniProtKB-ARBA"/>
</dbReference>